<gene>
    <name evidence="2" type="ORF">RM844_30850</name>
</gene>
<dbReference type="InterPro" id="IPR001387">
    <property type="entry name" value="Cro/C1-type_HTH"/>
</dbReference>
<dbReference type="Gene3D" id="1.10.260.40">
    <property type="entry name" value="lambda repressor-like DNA-binding domains"/>
    <property type="match status" value="1"/>
</dbReference>
<reference evidence="3" key="1">
    <citation type="submission" date="2023-07" db="EMBL/GenBank/DDBJ databases">
        <title>30 novel species of actinomycetes from the DSMZ collection.</title>
        <authorList>
            <person name="Nouioui I."/>
        </authorList>
    </citation>
    <scope>NUCLEOTIDE SEQUENCE [LARGE SCALE GENOMIC DNA]</scope>
    <source>
        <strain evidence="3">DSM 44915</strain>
    </source>
</reference>
<name>A0ABU2K0G1_9ACTN</name>
<dbReference type="InterPro" id="IPR010982">
    <property type="entry name" value="Lambda_DNA-bd_dom_sf"/>
</dbReference>
<evidence type="ECO:0000313" key="2">
    <source>
        <dbReference type="EMBL" id="MDT0270680.1"/>
    </source>
</evidence>
<accession>A0ABU2K0G1</accession>
<dbReference type="SUPFAM" id="SSF47413">
    <property type="entry name" value="lambda repressor-like DNA-binding domains"/>
    <property type="match status" value="1"/>
</dbReference>
<keyword evidence="3" id="KW-1185">Reference proteome</keyword>
<dbReference type="Proteomes" id="UP001183410">
    <property type="component" value="Unassembled WGS sequence"/>
</dbReference>
<organism evidence="2 3">
    <name type="scientific">Streptomyces chisholmiae</name>
    <dbReference type="NCBI Taxonomy" id="3075540"/>
    <lineage>
        <taxon>Bacteria</taxon>
        <taxon>Bacillati</taxon>
        <taxon>Actinomycetota</taxon>
        <taxon>Actinomycetes</taxon>
        <taxon>Kitasatosporales</taxon>
        <taxon>Streptomycetaceae</taxon>
        <taxon>Streptomyces</taxon>
    </lineage>
</organism>
<dbReference type="Pfam" id="PF19054">
    <property type="entry name" value="DUF5753"/>
    <property type="match status" value="1"/>
</dbReference>
<evidence type="ECO:0000259" key="1">
    <source>
        <dbReference type="PROSITE" id="PS50943"/>
    </source>
</evidence>
<evidence type="ECO:0000313" key="3">
    <source>
        <dbReference type="Proteomes" id="UP001183410"/>
    </source>
</evidence>
<dbReference type="EMBL" id="JAVREO010000031">
    <property type="protein sequence ID" value="MDT0270680.1"/>
    <property type="molecule type" value="Genomic_DNA"/>
</dbReference>
<protein>
    <submittedName>
        <fullName evidence="2">Helix-turn-helix transcriptional regulator</fullName>
    </submittedName>
</protein>
<feature type="domain" description="HTH cro/C1-type" evidence="1">
    <location>
        <begin position="14"/>
        <end position="68"/>
    </location>
</feature>
<comment type="caution">
    <text evidence="2">The sequence shown here is derived from an EMBL/GenBank/DDBJ whole genome shotgun (WGS) entry which is preliminary data.</text>
</comment>
<proteinExistence type="predicted"/>
<dbReference type="RefSeq" id="WP_311670745.1">
    <property type="nucleotide sequence ID" value="NZ_JAVREO010000031.1"/>
</dbReference>
<dbReference type="Pfam" id="PF13560">
    <property type="entry name" value="HTH_31"/>
    <property type="match status" value="1"/>
</dbReference>
<dbReference type="PROSITE" id="PS50943">
    <property type="entry name" value="HTH_CROC1"/>
    <property type="match status" value="1"/>
</dbReference>
<dbReference type="InterPro" id="IPR043917">
    <property type="entry name" value="DUF5753"/>
</dbReference>
<sequence length="284" mass="31823">MASTFRSRRLGADLRNLRDSAKFSSEWVAQEMGFSRPKLNRIEGGEVRVSQNDLKALLHLYKVEDERVINAYLVEAREAFKPGWWRAYQDAIPRSYADFITLEAQATEIKNWEPILIPGLLQTETYTRAVIQANPAILPPTDMDELVKVLRERQAILRRELPDQPPRLWAIVGESAVRQAVGGVEVMRAQLTHLGELTEHPHIVLQVLPHGAGAHAGLTGAFVVFGLPRNPDVVSVENMTGTLYMDQPGERQSYSDAFDHLRAAALNPADSLALIQRAAKEMQE</sequence>